<organism evidence="2 3">
    <name type="scientific">Gracilimonas mengyeensis</name>
    <dbReference type="NCBI Taxonomy" id="1302730"/>
    <lineage>
        <taxon>Bacteria</taxon>
        <taxon>Pseudomonadati</taxon>
        <taxon>Balneolota</taxon>
        <taxon>Balneolia</taxon>
        <taxon>Balneolales</taxon>
        <taxon>Balneolaceae</taxon>
        <taxon>Gracilimonas</taxon>
    </lineage>
</organism>
<name>A0A521DVN8_9BACT</name>
<dbReference type="OrthoDB" id="9809953at2"/>
<accession>A0A521DVN8</accession>
<evidence type="ECO:0000313" key="2">
    <source>
        <dbReference type="EMBL" id="SMO75809.1"/>
    </source>
</evidence>
<dbReference type="AlphaFoldDB" id="A0A521DVN8"/>
<reference evidence="2 3" key="1">
    <citation type="submission" date="2017-05" db="EMBL/GenBank/DDBJ databases">
        <authorList>
            <person name="Varghese N."/>
            <person name="Submissions S."/>
        </authorList>
    </citation>
    <scope>NUCLEOTIDE SEQUENCE [LARGE SCALE GENOMIC DNA]</scope>
    <source>
        <strain evidence="2 3">DSM 21985</strain>
    </source>
</reference>
<evidence type="ECO:0008006" key="4">
    <source>
        <dbReference type="Google" id="ProtNLM"/>
    </source>
</evidence>
<evidence type="ECO:0000313" key="3">
    <source>
        <dbReference type="Proteomes" id="UP000317557"/>
    </source>
</evidence>
<dbReference type="Proteomes" id="UP000317557">
    <property type="component" value="Unassembled WGS sequence"/>
</dbReference>
<gene>
    <name evidence="2" type="ORF">SAMN06265219_109157</name>
</gene>
<dbReference type="SUPFAM" id="SSF56935">
    <property type="entry name" value="Porins"/>
    <property type="match status" value="1"/>
</dbReference>
<protein>
    <recommendedName>
        <fullName evidence="4">PorV/PorQ family protein</fullName>
    </recommendedName>
</protein>
<comment type="similarity">
    <text evidence="1">Belongs to the UPF0164 family.</text>
</comment>
<dbReference type="Pfam" id="PF03687">
    <property type="entry name" value="UPF0164"/>
    <property type="match status" value="1"/>
</dbReference>
<dbReference type="RefSeq" id="WP_142454786.1">
    <property type="nucleotide sequence ID" value="NZ_FXTP01000009.1"/>
</dbReference>
<dbReference type="InterPro" id="IPR005362">
    <property type="entry name" value="UPF0164"/>
</dbReference>
<proteinExistence type="inferred from homology"/>
<keyword evidence="3" id="KW-1185">Reference proteome</keyword>
<sequence length="343" mass="37439">MNNKKVILLIFTLIVSMGISETIVAQSVSKTGTTAGQFLRIPVGARASGMGGAVTADVGDVSAMFWNPAGLADLEQNELMVEYADWFVDINHNYFGLAIPSKKGVFGVNVTALTMGEFEETTFDFPEGTGRTFEAYMLSGGVTYATYLFDKFRIGGNLKFVHEKIFQTSSTAMALDIGTLYELPFYGIRFGVSVTNIGTKMQLDGDGLITPVDIDDQNEGNYIADSKLATGRFDLPLMLKVGFAYDAVDTEDLRATISVDGANPSDNVQSVSFGAEVGLLDDLFLVRGGVPYLGQRDRTQEYNFGIGINRGFNNNSLGLKFDYAYESYKYLGSVNRISLQIMF</sequence>
<dbReference type="EMBL" id="FXTP01000009">
    <property type="protein sequence ID" value="SMO75809.1"/>
    <property type="molecule type" value="Genomic_DNA"/>
</dbReference>
<dbReference type="Gene3D" id="2.40.160.60">
    <property type="entry name" value="Outer membrane protein transport protein (OMPP1/FadL/TodX)"/>
    <property type="match status" value="1"/>
</dbReference>
<evidence type="ECO:0000256" key="1">
    <source>
        <dbReference type="ARBA" id="ARBA00005846"/>
    </source>
</evidence>
<dbReference type="NCBIfam" id="NF033709">
    <property type="entry name" value="PorV_fam"/>
    <property type="match status" value="1"/>
</dbReference>